<proteinExistence type="predicted"/>
<organism evidence="2 3">
    <name type="scientific">Hyaloscypha variabilis (strain UAMH 11265 / GT02V1 / F)</name>
    <name type="common">Meliniomyces variabilis</name>
    <dbReference type="NCBI Taxonomy" id="1149755"/>
    <lineage>
        <taxon>Eukaryota</taxon>
        <taxon>Fungi</taxon>
        <taxon>Dikarya</taxon>
        <taxon>Ascomycota</taxon>
        <taxon>Pezizomycotina</taxon>
        <taxon>Leotiomycetes</taxon>
        <taxon>Helotiales</taxon>
        <taxon>Hyaloscyphaceae</taxon>
        <taxon>Hyaloscypha</taxon>
        <taxon>Hyaloscypha variabilis</taxon>
    </lineage>
</organism>
<evidence type="ECO:0000313" key="2">
    <source>
        <dbReference type="EMBL" id="PMD41885.1"/>
    </source>
</evidence>
<dbReference type="EMBL" id="KZ613944">
    <property type="protein sequence ID" value="PMD41885.1"/>
    <property type="molecule type" value="Genomic_DNA"/>
</dbReference>
<dbReference type="STRING" id="1149755.A0A2J6RTP8"/>
<gene>
    <name evidence="2" type="ORF">L207DRAFT_528480</name>
</gene>
<dbReference type="Proteomes" id="UP000235786">
    <property type="component" value="Unassembled WGS sequence"/>
</dbReference>
<evidence type="ECO:0000313" key="3">
    <source>
        <dbReference type="Proteomes" id="UP000235786"/>
    </source>
</evidence>
<keyword evidence="3" id="KW-1185">Reference proteome</keyword>
<dbReference type="PANTHER" id="PTHR33112">
    <property type="entry name" value="DOMAIN PROTEIN, PUTATIVE-RELATED"/>
    <property type="match status" value="1"/>
</dbReference>
<dbReference type="AlphaFoldDB" id="A0A2J6RTP8"/>
<name>A0A2J6RTP8_HYAVF</name>
<sequence length="641" mass="73847">MGEWVKFRDLEDEVDAGCEKCTIIYNGIQIYRQEFEDRRDFDGNPAAGMIQIFKNAFGIWCHLQRTPLEGDNGLLSLRFYSGKDNPCPWLPSMLELPSSRDSPKTLSHIRRWIDTCEAEHKDCSGHSKTTPPARLLDLGLAADENGDLQLCEGQKEIAPYVTLSHCWGSCQPLRTTKANLDLHLQKIRFSDLPKTFQDAVVICRGLGIRYAWIDSLCIIQDDDEDWQIQSANMASIYEGSVLTIAASSARDGTEGCFLATPDRYREHTLVWPGTAEGGAYSVHVRRLLPHVAFWEEDEEKRREVPLFGRGWFYQERFLSRRVVHFTKWELWWECQTISTCECNYFAFETKPRPQGHVPMEVRNRNQLRGRRMDSTNDEDPDSADPWHLCVRAYLPLSLTFEKDIFPAVSGLANRVQQHYKPGLSYYAGLWLSPERNDLNELLWINDGFPEARVKRWRAPTWSWASVAGVKPKWMKLDPLQIYARLVDVKVKPYGVDEKGELRDAYIRILAPMVQGFIHKPNIFIYKDKVPYPRDAEVDIEDEPYPKRLRPLVRLDINPELRNPPIVPGDQVFCLRLGRVLREKRGPLAFEDDDQEDNDVSICLRVVDAENGEAIFERIGIATHNHVLGPMVDIPLYTVKIV</sequence>
<reference evidence="2 3" key="1">
    <citation type="submission" date="2016-04" db="EMBL/GenBank/DDBJ databases">
        <title>A degradative enzymes factory behind the ericoid mycorrhizal symbiosis.</title>
        <authorList>
            <consortium name="DOE Joint Genome Institute"/>
            <person name="Martino E."/>
            <person name="Morin E."/>
            <person name="Grelet G."/>
            <person name="Kuo A."/>
            <person name="Kohler A."/>
            <person name="Daghino S."/>
            <person name="Barry K."/>
            <person name="Choi C."/>
            <person name="Cichocki N."/>
            <person name="Clum A."/>
            <person name="Copeland A."/>
            <person name="Hainaut M."/>
            <person name="Haridas S."/>
            <person name="Labutti K."/>
            <person name="Lindquist E."/>
            <person name="Lipzen A."/>
            <person name="Khouja H.-R."/>
            <person name="Murat C."/>
            <person name="Ohm R."/>
            <person name="Olson A."/>
            <person name="Spatafora J."/>
            <person name="Veneault-Fourrey C."/>
            <person name="Henrissat B."/>
            <person name="Grigoriev I."/>
            <person name="Martin F."/>
            <person name="Perotto S."/>
        </authorList>
    </citation>
    <scope>NUCLEOTIDE SEQUENCE [LARGE SCALE GENOMIC DNA]</scope>
    <source>
        <strain evidence="2 3">F</strain>
    </source>
</reference>
<dbReference type="OrthoDB" id="8300194at2759"/>
<accession>A0A2J6RTP8</accession>
<protein>
    <submittedName>
        <fullName evidence="2">HET-domain-containing protein</fullName>
    </submittedName>
</protein>
<dbReference type="PANTHER" id="PTHR33112:SF15">
    <property type="entry name" value="HETEROKARYON INCOMPATIBILITY DOMAIN-CONTAINING PROTEIN"/>
    <property type="match status" value="1"/>
</dbReference>
<dbReference type="Pfam" id="PF06985">
    <property type="entry name" value="HET"/>
    <property type="match status" value="1"/>
</dbReference>
<evidence type="ECO:0000259" key="1">
    <source>
        <dbReference type="Pfam" id="PF06985"/>
    </source>
</evidence>
<feature type="domain" description="Heterokaryon incompatibility" evidence="1">
    <location>
        <begin position="160"/>
        <end position="315"/>
    </location>
</feature>
<dbReference type="InterPro" id="IPR010730">
    <property type="entry name" value="HET"/>
</dbReference>